<sequence>MPRMEKVMVRHTYREQNRVADALAKEAANSSFLGRTIILAVPPMFSNDVFWADILGTELVRNFWSCNIDTVEQNMTILRELQY</sequence>
<dbReference type="GO" id="GO:0003676">
    <property type="term" value="F:nucleic acid binding"/>
    <property type="evidence" value="ECO:0007669"/>
    <property type="project" value="InterPro"/>
</dbReference>
<keyword evidence="3" id="KW-1185">Reference proteome</keyword>
<dbReference type="EMBL" id="MJEQ01037189">
    <property type="protein sequence ID" value="OIS99919.1"/>
    <property type="molecule type" value="Genomic_DNA"/>
</dbReference>
<comment type="caution">
    <text evidence="2">The sequence shown here is derived from an EMBL/GenBank/DDBJ whole genome shotgun (WGS) entry which is preliminary data.</text>
</comment>
<accession>A0A1J6IHC4</accession>
<feature type="domain" description="RNase H type-1" evidence="1">
    <location>
        <begin position="1"/>
        <end position="27"/>
    </location>
</feature>
<feature type="non-terminal residue" evidence="2">
    <location>
        <position position="83"/>
    </location>
</feature>
<evidence type="ECO:0000259" key="1">
    <source>
        <dbReference type="Pfam" id="PF13456"/>
    </source>
</evidence>
<evidence type="ECO:0000313" key="3">
    <source>
        <dbReference type="Proteomes" id="UP000187609"/>
    </source>
</evidence>
<reference evidence="2" key="1">
    <citation type="submission" date="2016-11" db="EMBL/GenBank/DDBJ databases">
        <title>The genome of Nicotiana attenuata.</title>
        <authorList>
            <person name="Xu S."/>
            <person name="Brockmoeller T."/>
            <person name="Gaquerel E."/>
            <person name="Navarro A."/>
            <person name="Kuhl H."/>
            <person name="Gase K."/>
            <person name="Ling Z."/>
            <person name="Zhou W."/>
            <person name="Kreitzer C."/>
            <person name="Stanke M."/>
            <person name="Tang H."/>
            <person name="Lyons E."/>
            <person name="Pandey P."/>
            <person name="Pandey S.P."/>
            <person name="Timmermann B."/>
            <person name="Baldwin I.T."/>
        </authorList>
    </citation>
    <scope>NUCLEOTIDE SEQUENCE [LARGE SCALE GENOMIC DNA]</scope>
    <source>
        <strain evidence="2">UT</strain>
    </source>
</reference>
<proteinExistence type="predicted"/>
<protein>
    <recommendedName>
        <fullName evidence="1">RNase H type-1 domain-containing protein</fullName>
    </recommendedName>
</protein>
<dbReference type="GO" id="GO:0004523">
    <property type="term" value="F:RNA-DNA hybrid ribonuclease activity"/>
    <property type="evidence" value="ECO:0007669"/>
    <property type="project" value="InterPro"/>
</dbReference>
<dbReference type="InterPro" id="IPR002156">
    <property type="entry name" value="RNaseH_domain"/>
</dbReference>
<evidence type="ECO:0000313" key="2">
    <source>
        <dbReference type="EMBL" id="OIS99919.1"/>
    </source>
</evidence>
<gene>
    <name evidence="2" type="ORF">A4A49_59953</name>
</gene>
<dbReference type="AlphaFoldDB" id="A0A1J6IHC4"/>
<dbReference type="Proteomes" id="UP000187609">
    <property type="component" value="Unassembled WGS sequence"/>
</dbReference>
<dbReference type="Gramene" id="OIS99919">
    <property type="protein sequence ID" value="OIS99919"/>
    <property type="gene ID" value="A4A49_59953"/>
</dbReference>
<name>A0A1J6IHC4_NICAT</name>
<organism evidence="2 3">
    <name type="scientific">Nicotiana attenuata</name>
    <name type="common">Coyote tobacco</name>
    <dbReference type="NCBI Taxonomy" id="49451"/>
    <lineage>
        <taxon>Eukaryota</taxon>
        <taxon>Viridiplantae</taxon>
        <taxon>Streptophyta</taxon>
        <taxon>Embryophyta</taxon>
        <taxon>Tracheophyta</taxon>
        <taxon>Spermatophyta</taxon>
        <taxon>Magnoliopsida</taxon>
        <taxon>eudicotyledons</taxon>
        <taxon>Gunneridae</taxon>
        <taxon>Pentapetalae</taxon>
        <taxon>asterids</taxon>
        <taxon>lamiids</taxon>
        <taxon>Solanales</taxon>
        <taxon>Solanaceae</taxon>
        <taxon>Nicotianoideae</taxon>
        <taxon>Nicotianeae</taxon>
        <taxon>Nicotiana</taxon>
    </lineage>
</organism>
<dbReference type="Pfam" id="PF13456">
    <property type="entry name" value="RVT_3"/>
    <property type="match status" value="1"/>
</dbReference>